<proteinExistence type="inferred from homology"/>
<dbReference type="InterPro" id="IPR011990">
    <property type="entry name" value="TPR-like_helical_dom_sf"/>
</dbReference>
<dbReference type="PROSITE" id="PS51375">
    <property type="entry name" value="PPR"/>
    <property type="match status" value="2"/>
</dbReference>
<keyword evidence="8" id="KW-1185">Reference proteome</keyword>
<feature type="compositionally biased region" description="Basic and acidic residues" evidence="6">
    <location>
        <begin position="93"/>
        <end position="109"/>
    </location>
</feature>
<accession>A0AAW0QX18</accession>
<evidence type="ECO:0008006" key="9">
    <source>
        <dbReference type="Google" id="ProtNLM"/>
    </source>
</evidence>
<evidence type="ECO:0000313" key="7">
    <source>
        <dbReference type="EMBL" id="KAK8114898.1"/>
    </source>
</evidence>
<keyword evidence="2" id="KW-0677">Repeat</keyword>
<feature type="repeat" description="PPR" evidence="5">
    <location>
        <begin position="634"/>
        <end position="668"/>
    </location>
</feature>
<feature type="region of interest" description="Disordered" evidence="6">
    <location>
        <begin position="20"/>
        <end position="113"/>
    </location>
</feature>
<sequence length="904" mass="101968">MKAPPNSICMLCRHALAARASRRAAPAPWTSHASYSTAAGAPAPRHARDGQQPSASEPPPDTGDSGNASQDNERSFRPVLVDGDTPGRPSDTIVKEARYRRQYHPKTDTDMSALFRRIVDQSKDKDNSEANDGRGRDLGLVSDIAQLESMVDSNASVSEAYRFLKTRLYPIIRQEGVNIPQIFFPVVQKMMQKMISVKIADLKERKMSATDLPPLAEIFRVCVDVGELDYRQWAAAVERLVENLCETNVSPDDHPSIEAYEKHLATRNDMLTDLVESWKVLSLPKHVLVEPEGRADEIIDGFWFPRVEKSAANKLSRSYNFVQGFSSLFPYHNFAQTGPRISMLAIATYALLLDRTRSNANVRQGAARFMSKIAHMLSTVRLRSSMMKDHLSKWENTYPATSRYILAQWSNVHSSLEQYTVTNVDPRIARHAKALSPHRIDIEKRLSRAHATRKVSEVDLVWHDFISKGSDLTPERLEALQEEQDIFNSFINTYMAMNDPDRAIIVWNTLPKLGLRPTLKTWNVMLDGCKKARNLDGLNTVWSRLQSSGLALDIPIWTTRVAGLIECGDPKSAIKALEELVNRWHAGQKKNRTDVLQPTIEPVNAAISGLIRLDKLKAAQSLLTWASKQGIRPDVVTFNLIMRSLIRDGREKEVKGLLDTMNNMGISADAATFTVVLDGTLAHIPLDDIKTQTELVKAVFQKMEEAGLKPNPHTYGKMIYLLLRSGDRAQESVKIVLSHLWSQGYELSPHIYTMLVEHYFSRHPPDLDAVNGLLLRRRLLDYDDMDRVFYERVIKGFVHVGDLAAALDVYRKLHAAGFLVELDAQFELVRALVRDGGEQGAAEARHLVEGAMARFRELHGDDWKGPQHFRFWGHAFWHLTVRTGILRELPVQTNVSAPGNMYSW</sequence>
<evidence type="ECO:0000256" key="1">
    <source>
        <dbReference type="ARBA" id="ARBA00006192"/>
    </source>
</evidence>
<comment type="similarity">
    <text evidence="1">Belongs to the CCM1 family.</text>
</comment>
<gene>
    <name evidence="7" type="ORF">PG999_006967</name>
</gene>
<reference evidence="7 8" key="1">
    <citation type="submission" date="2023-01" db="EMBL/GenBank/DDBJ databases">
        <title>Analysis of 21 Apiospora genomes using comparative genomics revels a genus with tremendous synthesis potential of carbohydrate active enzymes and secondary metabolites.</title>
        <authorList>
            <person name="Sorensen T."/>
        </authorList>
    </citation>
    <scope>NUCLEOTIDE SEQUENCE [LARGE SCALE GENOMIC DNA]</scope>
    <source>
        <strain evidence="7 8">CBS 117206</strain>
    </source>
</reference>
<dbReference type="NCBIfam" id="TIGR00756">
    <property type="entry name" value="PPR"/>
    <property type="match status" value="1"/>
</dbReference>
<dbReference type="PANTHER" id="PTHR47447:SF23">
    <property type="entry name" value="PENTACOTRIPEPTIDE-REPEAT REGION OF PRORP DOMAIN-CONTAINING PROTEIN"/>
    <property type="match status" value="1"/>
</dbReference>
<evidence type="ECO:0000256" key="4">
    <source>
        <dbReference type="ARBA" id="ARBA00044511"/>
    </source>
</evidence>
<evidence type="ECO:0000256" key="3">
    <source>
        <dbReference type="ARBA" id="ARBA00044493"/>
    </source>
</evidence>
<dbReference type="Proteomes" id="UP001392437">
    <property type="component" value="Unassembled WGS sequence"/>
</dbReference>
<dbReference type="PANTHER" id="PTHR47447">
    <property type="entry name" value="OS03G0856100 PROTEIN"/>
    <property type="match status" value="1"/>
</dbReference>
<evidence type="ECO:0000256" key="2">
    <source>
        <dbReference type="ARBA" id="ARBA00022737"/>
    </source>
</evidence>
<comment type="caution">
    <text evidence="7">The sequence shown here is derived from an EMBL/GenBank/DDBJ whole genome shotgun (WGS) entry which is preliminary data.</text>
</comment>
<dbReference type="InterPro" id="IPR002885">
    <property type="entry name" value="PPR_rpt"/>
</dbReference>
<organism evidence="7 8">
    <name type="scientific">Apiospora kogelbergensis</name>
    <dbReference type="NCBI Taxonomy" id="1337665"/>
    <lineage>
        <taxon>Eukaryota</taxon>
        <taxon>Fungi</taxon>
        <taxon>Dikarya</taxon>
        <taxon>Ascomycota</taxon>
        <taxon>Pezizomycotina</taxon>
        <taxon>Sordariomycetes</taxon>
        <taxon>Xylariomycetidae</taxon>
        <taxon>Amphisphaeriales</taxon>
        <taxon>Apiosporaceae</taxon>
        <taxon>Apiospora</taxon>
    </lineage>
</organism>
<evidence type="ECO:0000256" key="6">
    <source>
        <dbReference type="SAM" id="MobiDB-lite"/>
    </source>
</evidence>
<dbReference type="EMBL" id="JAQQWP010000006">
    <property type="protein sequence ID" value="KAK8114898.1"/>
    <property type="molecule type" value="Genomic_DNA"/>
</dbReference>
<dbReference type="Gene3D" id="1.25.40.10">
    <property type="entry name" value="Tetratricopeptide repeat domain"/>
    <property type="match status" value="3"/>
</dbReference>
<feature type="repeat" description="PPR" evidence="5">
    <location>
        <begin position="518"/>
        <end position="552"/>
    </location>
</feature>
<name>A0AAW0QX18_9PEZI</name>
<comment type="function">
    <text evidence="3">Regulates mitochondrial small subunit maturation by controlling 15S rRNA 5'-end processing. Localizes to the 5' precursor of the 15S rRNA in a position that is subsequently occupied by mS47 in the mature yeast mtSSU. Uses structure and sequence-specific RNA recognition, binding to a single-stranded region of the precursor and specifically recognizing bases -6 to -1. The exchange of Ccm1 for mS47 is coupled to the irreversible removal of precursor rRNA that is accompanied by conformational changes of the mitoribosomal proteins uS5m and mS26. These conformational changes signal completion of 5'-end rRNA processing through protection of the mature 5'-end of the 15S rRNA and stabilization of mS47. The removal of the 5' precursor together with the dissociation of Ccm1 may be catalyzed by the 5'-3' exoribonuclease Pet127. Involved in the specific removal of group I introns in mitochondrial encoded transcripts.</text>
</comment>
<protein>
    <recommendedName>
        <fullName evidence="9">Pentatricopeptide repeat domain-containing protein (PPR motif)</fullName>
    </recommendedName>
</protein>
<evidence type="ECO:0000313" key="8">
    <source>
        <dbReference type="Proteomes" id="UP001392437"/>
    </source>
</evidence>
<comment type="subunit">
    <text evidence="4">Binds to mitochondrial small subunit 15S rRNA.</text>
</comment>
<dbReference type="Pfam" id="PF13041">
    <property type="entry name" value="PPR_2"/>
    <property type="match status" value="2"/>
</dbReference>
<evidence type="ECO:0000256" key="5">
    <source>
        <dbReference type="PROSITE-ProRule" id="PRU00708"/>
    </source>
</evidence>
<dbReference type="AlphaFoldDB" id="A0AAW0QX18"/>